<name>C2CK88_9FIRM</name>
<accession>C2CK88</accession>
<reference evidence="4 5" key="1">
    <citation type="submission" date="2009-01" db="EMBL/GenBank/DDBJ databases">
        <authorList>
            <person name="Qin X."/>
            <person name="Bachman B."/>
            <person name="Battles P."/>
            <person name="Bell A."/>
            <person name="Bess C."/>
            <person name="Bickham C."/>
            <person name="Chaboub L."/>
            <person name="Chen D."/>
            <person name="Coyle M."/>
            <person name="Deiros D.R."/>
            <person name="Dinh H."/>
            <person name="Forbes L."/>
            <person name="Fowler G."/>
            <person name="Francisco L."/>
            <person name="Fu Q."/>
            <person name="Gubbala S."/>
            <person name="Hale W."/>
            <person name="Han Y."/>
            <person name="Hemphill L."/>
            <person name="Highlander S.K."/>
            <person name="Hirani K."/>
            <person name="Hogues M."/>
            <person name="Jackson L."/>
            <person name="Jakkamsetti A."/>
            <person name="Javaid M."/>
            <person name="Jiang H."/>
            <person name="Korchina V."/>
            <person name="Kovar C."/>
            <person name="Lara F."/>
            <person name="Lee S."/>
            <person name="Mata R."/>
            <person name="Mathew T."/>
            <person name="Moen C."/>
            <person name="Morales K."/>
            <person name="Munidasa M."/>
            <person name="Nazareth L."/>
            <person name="Ngo R."/>
            <person name="Nguyen L."/>
            <person name="Okwuonu G."/>
            <person name="Ongeri F."/>
            <person name="Patil S."/>
            <person name="Petrosino J."/>
            <person name="Pham C."/>
            <person name="Pham P."/>
            <person name="Pu L.-L."/>
            <person name="Puazo M."/>
            <person name="Raj R."/>
            <person name="Reid J."/>
            <person name="Rouhana J."/>
            <person name="Saada N."/>
            <person name="Shang Y."/>
            <person name="Simmons D."/>
            <person name="Thornton R."/>
            <person name="Warren J."/>
            <person name="Weissenberger G."/>
            <person name="Zhang J."/>
            <person name="Zhang L."/>
            <person name="Zhou C."/>
            <person name="Zhu D."/>
            <person name="Muzny D."/>
            <person name="Worley K."/>
            <person name="Gibbs R."/>
        </authorList>
    </citation>
    <scope>NUCLEOTIDE SEQUENCE [LARGE SCALE GENOMIC DNA]</scope>
    <source>
        <strain evidence="4 5">ATCC 35098</strain>
    </source>
</reference>
<sequence length="622" mass="70346">MKKDVKFRLVAYLLPVLMIFQALFLAPISRSEGELDSGKEKYTINLDIKILEKTDKPSTRQVKVWKLPEDKLAKNSSGTIDELETAKKFDALDEAKIKEALGEELLISEESKITENGENERITIEIEQAKDEVSYYLIKESDDSYNKMKERIDSGKSEKLNTTVIKVPSNQFKGKTLDIQLKGTKPVPKTDIVLVKKDTKNKDRKIEKVDFRLLAKSNVEGKEDYPVILEQKLGYYEFKSIDKGTEKKPASKETATIMTTNAEGKIVVKGLPKGGSFYFEEIEAKGIYNEFNNILNTGKHSDDFTNEIKEEIVVYNDRIPFVKKKDTSGKSLEDIGFKVFNKDGKALKFKEDKGENIGDYGYGYIYDESGDIEEVNTDIEGNIFLGKMPAGEGYYFLETKTPDKYEKSEEKHYFNVDENGVIYLKDKDNKKQEALQIINKLLKPTGGNEKKTGGRKFIKVEKNNSKVKIKGAKFKVVKKVGENEYADIDEKNPLTVESDKDGRFEVNNLPYEGDGSTYYLVETAAPGYVVNYEPIPFTINANSYSESAQIITNEKPTPPPTPVRPPSNPPTPSTPTKIITNRSRGPMVKTGDIRIWIYFAIGLLMIIGGSLIVRREDRKQLA</sequence>
<keyword evidence="2" id="KW-0472">Membrane</keyword>
<evidence type="ECO:0000313" key="4">
    <source>
        <dbReference type="EMBL" id="EEI82019.1"/>
    </source>
</evidence>
<keyword evidence="2" id="KW-1133">Transmembrane helix</keyword>
<dbReference type="InterPro" id="IPR013783">
    <property type="entry name" value="Ig-like_fold"/>
</dbReference>
<evidence type="ECO:0000259" key="3">
    <source>
        <dbReference type="Pfam" id="PF17802"/>
    </source>
</evidence>
<organism evidence="4 5">
    <name type="scientific">Anaerococcus tetradius ATCC 35098</name>
    <dbReference type="NCBI Taxonomy" id="525255"/>
    <lineage>
        <taxon>Bacteria</taxon>
        <taxon>Bacillati</taxon>
        <taxon>Bacillota</taxon>
        <taxon>Tissierellia</taxon>
        <taxon>Tissierellales</taxon>
        <taxon>Peptoniphilaceae</taxon>
        <taxon>Anaerococcus</taxon>
    </lineage>
</organism>
<dbReference type="AlphaFoldDB" id="C2CK88"/>
<keyword evidence="2" id="KW-0812">Transmembrane</keyword>
<protein>
    <submittedName>
        <fullName evidence="4">Cna protein B-type domain protein</fullName>
    </submittedName>
</protein>
<dbReference type="InterPro" id="IPR041033">
    <property type="entry name" value="SpaA_PFL_dom_1"/>
</dbReference>
<dbReference type="eggNOG" id="COG4932">
    <property type="taxonomic scope" value="Bacteria"/>
</dbReference>
<gene>
    <name evidence="4" type="ORF">HMPREF0077_1898</name>
</gene>
<dbReference type="HOGENOM" id="CLU_447350_0_0_9"/>
<feature type="region of interest" description="Disordered" evidence="1">
    <location>
        <begin position="551"/>
        <end position="584"/>
    </location>
</feature>
<dbReference type="Pfam" id="PF17802">
    <property type="entry name" value="SpaA"/>
    <property type="match status" value="2"/>
</dbReference>
<feature type="compositionally biased region" description="Pro residues" evidence="1">
    <location>
        <begin position="556"/>
        <end position="573"/>
    </location>
</feature>
<dbReference type="RefSeq" id="WP_004836789.1">
    <property type="nucleotide sequence ID" value="NZ_GG666296.1"/>
</dbReference>
<comment type="caution">
    <text evidence="4">The sequence shown here is derived from an EMBL/GenBank/DDBJ whole genome shotgun (WGS) entry which is preliminary data.</text>
</comment>
<feature type="domain" description="SpaA-like prealbumin fold" evidence="3">
    <location>
        <begin position="457"/>
        <end position="549"/>
    </location>
</feature>
<proteinExistence type="predicted"/>
<dbReference type="Gene3D" id="2.60.40.10">
    <property type="entry name" value="Immunoglobulins"/>
    <property type="match status" value="3"/>
</dbReference>
<dbReference type="EMBL" id="ACGC01000118">
    <property type="protein sequence ID" value="EEI82019.1"/>
    <property type="molecule type" value="Genomic_DNA"/>
</dbReference>
<feature type="transmembrane region" description="Helical" evidence="2">
    <location>
        <begin position="595"/>
        <end position="613"/>
    </location>
</feature>
<dbReference type="Proteomes" id="UP000003744">
    <property type="component" value="Unassembled WGS sequence"/>
</dbReference>
<evidence type="ECO:0000256" key="1">
    <source>
        <dbReference type="SAM" id="MobiDB-lite"/>
    </source>
</evidence>
<evidence type="ECO:0000313" key="5">
    <source>
        <dbReference type="Proteomes" id="UP000003744"/>
    </source>
</evidence>
<feature type="domain" description="SpaA-like prealbumin fold" evidence="3">
    <location>
        <begin position="322"/>
        <end position="428"/>
    </location>
</feature>
<evidence type="ECO:0000256" key="2">
    <source>
        <dbReference type="SAM" id="Phobius"/>
    </source>
</evidence>